<gene>
    <name evidence="1" type="ORF">A2160_01330</name>
</gene>
<comment type="caution">
    <text evidence="1">The sequence shown here is derived from an EMBL/GenBank/DDBJ whole genome shotgun (WGS) entry which is preliminary data.</text>
</comment>
<evidence type="ECO:0000313" key="2">
    <source>
        <dbReference type="Proteomes" id="UP000177006"/>
    </source>
</evidence>
<dbReference type="Proteomes" id="UP000177006">
    <property type="component" value="Unassembled WGS sequence"/>
</dbReference>
<proteinExistence type="predicted"/>
<reference evidence="1 2" key="1">
    <citation type="journal article" date="2016" name="Nat. Commun.">
        <title>Thousands of microbial genomes shed light on interconnected biogeochemical processes in an aquifer system.</title>
        <authorList>
            <person name="Anantharaman K."/>
            <person name="Brown C.T."/>
            <person name="Hug L.A."/>
            <person name="Sharon I."/>
            <person name="Castelle C.J."/>
            <person name="Probst A.J."/>
            <person name="Thomas B.C."/>
            <person name="Singh A."/>
            <person name="Wilkins M.J."/>
            <person name="Karaoz U."/>
            <person name="Brodie E.L."/>
            <person name="Williams K.H."/>
            <person name="Hubbard S.S."/>
            <person name="Banfield J.F."/>
        </authorList>
    </citation>
    <scope>NUCLEOTIDE SEQUENCE [LARGE SCALE GENOMIC DNA]</scope>
</reference>
<accession>A0A1F5E4D0</accession>
<dbReference type="EMBL" id="MEZK01000024">
    <property type="protein sequence ID" value="OGD62176.1"/>
    <property type="molecule type" value="Genomic_DNA"/>
</dbReference>
<organism evidence="1 2">
    <name type="scientific">Candidatus Beckwithbacteria bacterium RBG_13_42_9</name>
    <dbReference type="NCBI Taxonomy" id="1797457"/>
    <lineage>
        <taxon>Bacteria</taxon>
        <taxon>Candidatus Beckwithiibacteriota</taxon>
    </lineage>
</organism>
<dbReference type="STRING" id="1797457.A2160_01330"/>
<sequence>MSVGFSEGTSPDIQQARVEKVAILARRFQDAGIELKPYSGAIPVGEFRPETFEQTRDKSICGARHRIYIEPDGKTCYKTIQWPHLDDVTKDALSYRGNFPYLVNEALLLAVVNHPCIPGFQGCVLLRMAGRR</sequence>
<protein>
    <submittedName>
        <fullName evidence="1">Uncharacterized protein</fullName>
    </submittedName>
</protein>
<name>A0A1F5E4D0_9BACT</name>
<evidence type="ECO:0000313" key="1">
    <source>
        <dbReference type="EMBL" id="OGD62176.1"/>
    </source>
</evidence>
<dbReference type="AlphaFoldDB" id="A0A1F5E4D0"/>